<dbReference type="AlphaFoldDB" id="M1ZQS4"/>
<protein>
    <submittedName>
        <fullName evidence="1">HDIG domain-containing protein</fullName>
    </submittedName>
</protein>
<sequence length="40" mass="4670">MYKLSSLSTNTLKISKDEKLDLEIFLHSKRVAIYVKKLQS</sequence>
<gene>
    <name evidence="1" type="ORF">CFSAN001627_09663</name>
</gene>
<comment type="caution">
    <text evidence="1">The sequence shown here is derived from an EMBL/GenBank/DDBJ whole genome shotgun (WGS) entry which is preliminary data.</text>
</comment>
<reference evidence="1 2" key="1">
    <citation type="submission" date="2012-10" db="EMBL/GenBank/DDBJ databases">
        <authorList>
            <person name="Strain E.A."/>
            <person name="Brown E."/>
            <person name="Allard M.W."/>
            <person name="Gonzalez-Escalona N."/>
            <person name="Timme R."/>
        </authorList>
    </citation>
    <scope>NUCLEOTIDE SEQUENCE [LARGE SCALE GENOMIC DNA]</scope>
    <source>
        <strain evidence="1 2">CFSAN001627</strain>
    </source>
</reference>
<dbReference type="Proteomes" id="UP000011944">
    <property type="component" value="Unassembled WGS sequence"/>
</dbReference>
<evidence type="ECO:0000313" key="2">
    <source>
        <dbReference type="Proteomes" id="UP000011944"/>
    </source>
</evidence>
<accession>M1ZQS4</accession>
<evidence type="ECO:0000313" key="1">
    <source>
        <dbReference type="EMBL" id="EKN41997.1"/>
    </source>
</evidence>
<dbReference type="EMBL" id="AMXI01000547">
    <property type="protein sequence ID" value="EKN41997.1"/>
    <property type="molecule type" value="Genomic_DNA"/>
</dbReference>
<dbReference type="PATRIC" id="fig|1232189.3.peg.1554"/>
<proteinExistence type="predicted"/>
<organism evidence="1 2">
    <name type="scientific">Clostridium botulinum CFSAN001627</name>
    <dbReference type="NCBI Taxonomy" id="1232189"/>
    <lineage>
        <taxon>Bacteria</taxon>
        <taxon>Bacillati</taxon>
        <taxon>Bacillota</taxon>
        <taxon>Clostridia</taxon>
        <taxon>Eubacteriales</taxon>
        <taxon>Clostridiaceae</taxon>
        <taxon>Clostridium</taxon>
    </lineage>
</organism>
<name>M1ZQS4_CLOBO</name>
<reference evidence="1 2" key="2">
    <citation type="submission" date="2013-03" db="EMBL/GenBank/DDBJ databases">
        <title>Diversity in Clostridium botulinum.</title>
        <authorList>
            <person name="Timme R.E."/>
            <person name="Allard M."/>
            <person name="Luo Y."/>
            <person name="Strain E."/>
            <person name="Gonzalez-Escalona N."/>
            <person name="Brown E."/>
        </authorList>
    </citation>
    <scope>NUCLEOTIDE SEQUENCE [LARGE SCALE GENOMIC DNA]</scope>
    <source>
        <strain evidence="1 2">CFSAN001627</strain>
    </source>
</reference>